<keyword evidence="3" id="KW-1185">Reference proteome</keyword>
<reference evidence="2 3" key="2">
    <citation type="submission" date="2018-11" db="EMBL/GenBank/DDBJ databases">
        <authorList>
            <consortium name="Pathogen Informatics"/>
        </authorList>
    </citation>
    <scope>NUCLEOTIDE SEQUENCE [LARGE SCALE GENOMIC DNA]</scope>
    <source>
        <strain evidence="2 3">Egypt</strain>
    </source>
</reference>
<dbReference type="Proteomes" id="UP000272942">
    <property type="component" value="Unassembled WGS sequence"/>
</dbReference>
<accession>A0A183A7Z3</accession>
<dbReference type="WBParaSite" id="ECPE_0000308101-mRNA-1">
    <property type="protein sequence ID" value="ECPE_0000308101-mRNA-1"/>
    <property type="gene ID" value="ECPE_0000308101"/>
</dbReference>
<evidence type="ECO:0000313" key="3">
    <source>
        <dbReference type="Proteomes" id="UP000272942"/>
    </source>
</evidence>
<name>A0A183A7Z3_9TREM</name>
<sequence>MAGDTEATFVLSLDDEPEVEKTAENTFEVCISLSDDGPEVRSMCGANFLREATEEQTKQAPSSRSRKLASSGKLRVPGVPKVDRPNPDTVDY</sequence>
<gene>
    <name evidence="2" type="ORF">ECPE_LOCUS3078</name>
</gene>
<dbReference type="AlphaFoldDB" id="A0A183A7Z3"/>
<evidence type="ECO:0000256" key="1">
    <source>
        <dbReference type="SAM" id="MobiDB-lite"/>
    </source>
</evidence>
<proteinExistence type="predicted"/>
<dbReference type="EMBL" id="UZAN01040083">
    <property type="protein sequence ID" value="VDP68370.1"/>
    <property type="molecule type" value="Genomic_DNA"/>
</dbReference>
<feature type="region of interest" description="Disordered" evidence="1">
    <location>
        <begin position="52"/>
        <end position="92"/>
    </location>
</feature>
<evidence type="ECO:0000313" key="2">
    <source>
        <dbReference type="EMBL" id="VDP68370.1"/>
    </source>
</evidence>
<reference evidence="4" key="1">
    <citation type="submission" date="2016-06" db="UniProtKB">
        <authorList>
            <consortium name="WormBaseParasite"/>
        </authorList>
    </citation>
    <scope>IDENTIFICATION</scope>
</reference>
<dbReference type="OrthoDB" id="10539938at2759"/>
<protein>
    <submittedName>
        <fullName evidence="4">Kinesin motor domain-containing protein</fullName>
    </submittedName>
</protein>
<organism evidence="4">
    <name type="scientific">Echinostoma caproni</name>
    <dbReference type="NCBI Taxonomy" id="27848"/>
    <lineage>
        <taxon>Eukaryota</taxon>
        <taxon>Metazoa</taxon>
        <taxon>Spiralia</taxon>
        <taxon>Lophotrochozoa</taxon>
        <taxon>Platyhelminthes</taxon>
        <taxon>Trematoda</taxon>
        <taxon>Digenea</taxon>
        <taxon>Plagiorchiida</taxon>
        <taxon>Echinostomata</taxon>
        <taxon>Echinostomatoidea</taxon>
        <taxon>Echinostomatidae</taxon>
        <taxon>Echinostoma</taxon>
    </lineage>
</organism>
<evidence type="ECO:0000313" key="4">
    <source>
        <dbReference type="WBParaSite" id="ECPE_0000308101-mRNA-1"/>
    </source>
</evidence>